<keyword evidence="2" id="KW-0238">DNA-binding</keyword>
<feature type="domain" description="HTH marR-type" evidence="4">
    <location>
        <begin position="11"/>
        <end position="143"/>
    </location>
</feature>
<reference evidence="5 8" key="1">
    <citation type="submission" date="2023-02" db="EMBL/GenBank/DDBJ databases">
        <title>Pathogen: clinical or host-associated sample.</title>
        <authorList>
            <person name="Hergert J."/>
            <person name="Casey R."/>
            <person name="Wagner J."/>
            <person name="Young E.L."/>
            <person name="Oakeson K.F."/>
        </authorList>
    </citation>
    <scope>NUCLEOTIDE SEQUENCE</scope>
    <source>
        <strain evidence="6 8">2022CK-00829</strain>
        <strain evidence="5">2022CK-00830</strain>
    </source>
</reference>
<dbReference type="EMBL" id="CP118108">
    <property type="protein sequence ID" value="WDI04094.1"/>
    <property type="molecule type" value="Genomic_DNA"/>
</dbReference>
<dbReference type="PANTHER" id="PTHR33164">
    <property type="entry name" value="TRANSCRIPTIONAL REGULATOR, MARR FAMILY"/>
    <property type="match status" value="1"/>
</dbReference>
<dbReference type="SMART" id="SM00347">
    <property type="entry name" value="HTH_MARR"/>
    <property type="match status" value="1"/>
</dbReference>
<protein>
    <submittedName>
        <fullName evidence="5">MarR family transcriptional regulator</fullName>
    </submittedName>
</protein>
<keyword evidence="3" id="KW-0804">Transcription</keyword>
<dbReference type="InterPro" id="IPR036388">
    <property type="entry name" value="WH-like_DNA-bd_sf"/>
</dbReference>
<evidence type="ECO:0000313" key="6">
    <source>
        <dbReference type="EMBL" id="WDI04094.1"/>
    </source>
</evidence>
<evidence type="ECO:0000259" key="4">
    <source>
        <dbReference type="PROSITE" id="PS50995"/>
    </source>
</evidence>
<evidence type="ECO:0000256" key="3">
    <source>
        <dbReference type="ARBA" id="ARBA00023163"/>
    </source>
</evidence>
<proteinExistence type="predicted"/>
<dbReference type="Gene3D" id="1.10.10.10">
    <property type="entry name" value="Winged helix-like DNA-binding domain superfamily/Winged helix DNA-binding domain"/>
    <property type="match status" value="1"/>
</dbReference>
<dbReference type="GO" id="GO:0003700">
    <property type="term" value="F:DNA-binding transcription factor activity"/>
    <property type="evidence" value="ECO:0007669"/>
    <property type="project" value="InterPro"/>
</dbReference>
<dbReference type="InterPro" id="IPR039422">
    <property type="entry name" value="MarR/SlyA-like"/>
</dbReference>
<dbReference type="PANTHER" id="PTHR33164:SF56">
    <property type="entry name" value="HTH-TYPE TRANSCRIPTIONAL REGULATOR MHQR"/>
    <property type="match status" value="1"/>
</dbReference>
<sequence>MSNISDDKDLSLQLFVVLARAYNSVTARSNRDIQSHGLNTTEFGVLDLLYHKGPQPLQKIGEKVLMSSGNITYVVDKLQNKKLLIRRASLEDRRVIYAELTEEGTAFFEQIFPQHHEVIIRAEQGLSEDEKREAIRLLKKLGLSASGKLSEVNDSL</sequence>
<evidence type="ECO:0000313" key="7">
    <source>
        <dbReference type="Proteomes" id="UP001220962"/>
    </source>
</evidence>
<evidence type="ECO:0000313" key="5">
    <source>
        <dbReference type="EMBL" id="WDH84410.1"/>
    </source>
</evidence>
<dbReference type="InterPro" id="IPR000835">
    <property type="entry name" value="HTH_MarR-typ"/>
</dbReference>
<dbReference type="Pfam" id="PF01047">
    <property type="entry name" value="MarR"/>
    <property type="match status" value="1"/>
</dbReference>
<dbReference type="EMBL" id="CP118101">
    <property type="protein sequence ID" value="WDH84410.1"/>
    <property type="molecule type" value="Genomic_DNA"/>
</dbReference>
<dbReference type="Proteomes" id="UP001220962">
    <property type="component" value="Chromosome"/>
</dbReference>
<keyword evidence="1" id="KW-0805">Transcription regulation</keyword>
<dbReference type="Proteomes" id="UP001221519">
    <property type="component" value="Chromosome"/>
</dbReference>
<evidence type="ECO:0000256" key="2">
    <source>
        <dbReference type="ARBA" id="ARBA00023125"/>
    </source>
</evidence>
<dbReference type="GO" id="GO:0003677">
    <property type="term" value="F:DNA binding"/>
    <property type="evidence" value="ECO:0007669"/>
    <property type="project" value="UniProtKB-KW"/>
</dbReference>
<dbReference type="InterPro" id="IPR036390">
    <property type="entry name" value="WH_DNA-bd_sf"/>
</dbReference>
<dbReference type="PRINTS" id="PR00598">
    <property type="entry name" value="HTHMARR"/>
</dbReference>
<evidence type="ECO:0000256" key="1">
    <source>
        <dbReference type="ARBA" id="ARBA00023015"/>
    </source>
</evidence>
<keyword evidence="8" id="KW-1185">Reference proteome</keyword>
<evidence type="ECO:0000313" key="8">
    <source>
        <dbReference type="Proteomes" id="UP001221519"/>
    </source>
</evidence>
<organism evidence="5 7">
    <name type="scientific">Paenibacillus urinalis</name>
    <dbReference type="NCBI Taxonomy" id="521520"/>
    <lineage>
        <taxon>Bacteria</taxon>
        <taxon>Bacillati</taxon>
        <taxon>Bacillota</taxon>
        <taxon>Bacilli</taxon>
        <taxon>Bacillales</taxon>
        <taxon>Paenibacillaceae</taxon>
        <taxon>Paenibacillus</taxon>
    </lineage>
</organism>
<dbReference type="SUPFAM" id="SSF46785">
    <property type="entry name" value="Winged helix' DNA-binding domain"/>
    <property type="match status" value="1"/>
</dbReference>
<dbReference type="RefSeq" id="WP_047909793.1">
    <property type="nucleotide sequence ID" value="NZ_CP118101.1"/>
</dbReference>
<gene>
    <name evidence="5" type="ORF">PUW23_09445</name>
    <name evidence="6" type="ORF">PUW25_09140</name>
</gene>
<dbReference type="PROSITE" id="PS50995">
    <property type="entry name" value="HTH_MARR_2"/>
    <property type="match status" value="1"/>
</dbReference>
<accession>A0AAX3N3U3</accession>
<name>A0AAX3N3U3_9BACL</name>
<dbReference type="GO" id="GO:0006950">
    <property type="term" value="P:response to stress"/>
    <property type="evidence" value="ECO:0007669"/>
    <property type="project" value="TreeGrafter"/>
</dbReference>
<dbReference type="AlphaFoldDB" id="A0AAX3N3U3"/>